<dbReference type="Gene3D" id="3.30.360.10">
    <property type="entry name" value="Dihydrodipicolinate Reductase, domain 2"/>
    <property type="match status" value="1"/>
</dbReference>
<evidence type="ECO:0000256" key="7">
    <source>
        <dbReference type="ARBA" id="ARBA00022697"/>
    </source>
</evidence>
<dbReference type="GO" id="GO:0004412">
    <property type="term" value="F:homoserine dehydrogenase activity"/>
    <property type="evidence" value="ECO:0007669"/>
    <property type="project" value="UniProtKB-EC"/>
</dbReference>
<feature type="binding site" evidence="15">
    <location>
        <position position="214"/>
    </location>
    <ligand>
        <name>L-homoserine</name>
        <dbReference type="ChEBI" id="CHEBI:57476"/>
    </ligand>
</feature>
<dbReference type="GO" id="GO:0009089">
    <property type="term" value="P:lysine biosynthetic process via diaminopimelate"/>
    <property type="evidence" value="ECO:0007669"/>
    <property type="project" value="UniProtKB-ARBA"/>
</dbReference>
<dbReference type="GO" id="GO:0009090">
    <property type="term" value="P:homoserine biosynthetic process"/>
    <property type="evidence" value="ECO:0007669"/>
    <property type="project" value="UniProtKB-ARBA"/>
</dbReference>
<reference evidence="20 22" key="2">
    <citation type="submission" date="2015-07" db="EMBL/GenBank/DDBJ databases">
        <title>Whole genome sequence of Ardenticatena maritima DSM 23922.</title>
        <authorList>
            <person name="Hemp J."/>
            <person name="Ward L.M."/>
            <person name="Pace L.A."/>
            <person name="Fischer W.W."/>
        </authorList>
    </citation>
    <scope>NUCLEOTIDE SEQUENCE [LARGE SCALE GENOMIC DNA]</scope>
    <source>
        <strain evidence="20 22">110S</strain>
    </source>
</reference>
<dbReference type="InParanoid" id="A0A0M8K5W5"/>
<feature type="active site" description="Proton donor" evidence="14">
    <location>
        <position position="229"/>
    </location>
</feature>
<feature type="domain" description="Homoserine dehydrogenase catalytic" evidence="18">
    <location>
        <begin position="161"/>
        <end position="355"/>
    </location>
</feature>
<comment type="pathway">
    <text evidence="2 16">Amino-acid biosynthesis; L-threonine biosynthesis; L-threonine from L-aspartate: step 3/5.</text>
</comment>
<sequence>MRYIPIIQFGVGGVGRALIRQVLATAEQQARYGFQFVYTALADSDGAVVATRHEDEGLARALLEDLVEWKAAGKRLAEHPEGYWQGDLAALVDVAGWPGAIVVDVTAAEAETVAPAFQRARDLGYGIVLANKKPLTGDLRLWDLLHAGPLRYESTVGAGLPVISTLRTLLDTGDSVKQVQGALSGTLGFVMSALEAGQSFSAAVREAHRLGYTEPDPRDDLSGMDVARKALILARTLGLPLSMDTLTVEPLYPPDFAALSRDEFWARLDEVDAEMQARVASAAAEGNVLRYVADVSEAGVSVGVQAVPRESPLGALRGTDNLISFTTARYAARPLVVQGAGAGVDVTAAGVLGDMFQLAQVCR</sequence>
<feature type="binding site" evidence="15">
    <location>
        <position position="132"/>
    </location>
    <ligand>
        <name>NADPH</name>
        <dbReference type="ChEBI" id="CHEBI:57783"/>
    </ligand>
</feature>
<evidence type="ECO:0000259" key="18">
    <source>
        <dbReference type="Pfam" id="PF00742"/>
    </source>
</evidence>
<dbReference type="SUPFAM" id="SSF55347">
    <property type="entry name" value="Glyceraldehyde-3-phosphate dehydrogenase-like, C-terminal domain"/>
    <property type="match status" value="1"/>
</dbReference>
<keyword evidence="21" id="KW-1185">Reference proteome</keyword>
<evidence type="ECO:0000256" key="13">
    <source>
        <dbReference type="PIRNR" id="PIRNR036497"/>
    </source>
</evidence>
<reference evidence="19 21" key="1">
    <citation type="journal article" date="2015" name="Genome Announc.">
        <title>Draft Genome Sequence of a Heterotrophic Facultative Anaerobic Thermophilic Bacterium, Ardenticatena maritima Strain 110ST.</title>
        <authorList>
            <person name="Kawaichi S."/>
            <person name="Yoshida T."/>
            <person name="Sako Y."/>
            <person name="Nakamura R."/>
        </authorList>
    </citation>
    <scope>NUCLEOTIDE SEQUENCE [LARGE SCALE GENOMIC DNA]</scope>
    <source>
        <strain evidence="19 21">110S</strain>
    </source>
</reference>
<dbReference type="EC" id="1.1.1.3" evidence="5 13"/>
<keyword evidence="8 13" id="KW-0521">NADP</keyword>
<feature type="binding site" evidence="15">
    <location>
        <begin position="10"/>
        <end position="15"/>
    </location>
    <ligand>
        <name>NADP(+)</name>
        <dbReference type="ChEBI" id="CHEBI:58349"/>
    </ligand>
</feature>
<dbReference type="GO" id="GO:0009088">
    <property type="term" value="P:threonine biosynthetic process"/>
    <property type="evidence" value="ECO:0007669"/>
    <property type="project" value="UniProtKB-UniPathway"/>
</dbReference>
<comment type="catalytic activity">
    <reaction evidence="11">
        <text>L-homoserine + NADP(+) = L-aspartate 4-semialdehyde + NADPH + H(+)</text>
        <dbReference type="Rhea" id="RHEA:15761"/>
        <dbReference type="ChEBI" id="CHEBI:15378"/>
        <dbReference type="ChEBI" id="CHEBI:57476"/>
        <dbReference type="ChEBI" id="CHEBI:57783"/>
        <dbReference type="ChEBI" id="CHEBI:58349"/>
        <dbReference type="ChEBI" id="CHEBI:537519"/>
        <dbReference type="EC" id="1.1.1.3"/>
    </reaction>
    <physiologicalReaction direction="right-to-left" evidence="11">
        <dbReference type="Rhea" id="RHEA:15763"/>
    </physiologicalReaction>
</comment>
<keyword evidence="9 13" id="KW-0560">Oxidoreductase</keyword>
<dbReference type="EMBL" id="LGKN01000006">
    <property type="protein sequence ID" value="KPL87356.1"/>
    <property type="molecule type" value="Genomic_DNA"/>
</dbReference>
<accession>A0A0M8K5W5</accession>
<comment type="catalytic activity">
    <reaction evidence="12">
        <text>L-homoserine + NAD(+) = L-aspartate 4-semialdehyde + NADH + H(+)</text>
        <dbReference type="Rhea" id="RHEA:15757"/>
        <dbReference type="ChEBI" id="CHEBI:15378"/>
        <dbReference type="ChEBI" id="CHEBI:57476"/>
        <dbReference type="ChEBI" id="CHEBI:57540"/>
        <dbReference type="ChEBI" id="CHEBI:57945"/>
        <dbReference type="ChEBI" id="CHEBI:537519"/>
        <dbReference type="EC" id="1.1.1.3"/>
    </reaction>
    <physiologicalReaction direction="right-to-left" evidence="12">
        <dbReference type="Rhea" id="RHEA:15759"/>
    </physiologicalReaction>
</comment>
<comment type="cofactor">
    <cofactor evidence="1">
        <name>a metal cation</name>
        <dbReference type="ChEBI" id="CHEBI:25213"/>
    </cofactor>
</comment>
<dbReference type="PANTHER" id="PTHR43070:SF3">
    <property type="entry name" value="HOMOSERINE DEHYDROGENASE"/>
    <property type="match status" value="1"/>
</dbReference>
<dbReference type="Pfam" id="PF00742">
    <property type="entry name" value="Homoserine_dh"/>
    <property type="match status" value="1"/>
</dbReference>
<evidence type="ECO:0000256" key="11">
    <source>
        <dbReference type="ARBA" id="ARBA00048841"/>
    </source>
</evidence>
<dbReference type="Proteomes" id="UP000037784">
    <property type="component" value="Unassembled WGS sequence"/>
</dbReference>
<organism evidence="19 21">
    <name type="scientific">Ardenticatena maritima</name>
    <dbReference type="NCBI Taxonomy" id="872965"/>
    <lineage>
        <taxon>Bacteria</taxon>
        <taxon>Bacillati</taxon>
        <taxon>Chloroflexota</taxon>
        <taxon>Ardenticatenia</taxon>
        <taxon>Ardenticatenales</taxon>
        <taxon>Ardenticatenaceae</taxon>
        <taxon>Ardenticatena</taxon>
    </lineage>
</organism>
<evidence type="ECO:0000256" key="5">
    <source>
        <dbReference type="ARBA" id="ARBA00013213"/>
    </source>
</evidence>
<comment type="pathway">
    <text evidence="3 16">Amino-acid biosynthesis; L-methionine biosynthesis via de novo pathway; L-homoserine from L-aspartate: step 3/3.</text>
</comment>
<evidence type="ECO:0000256" key="6">
    <source>
        <dbReference type="ARBA" id="ARBA00022605"/>
    </source>
</evidence>
<keyword evidence="6 13" id="KW-0028">Amino-acid biosynthesis</keyword>
<evidence type="ECO:0000313" key="19">
    <source>
        <dbReference type="EMBL" id="GAP62385.1"/>
    </source>
</evidence>
<dbReference type="InterPro" id="IPR001342">
    <property type="entry name" value="HDH_cat"/>
</dbReference>
<comment type="caution">
    <text evidence="19">The sequence shown here is derived from an EMBL/GenBank/DDBJ whole genome shotgun (WGS) entry which is preliminary data.</text>
</comment>
<dbReference type="Gene3D" id="3.40.50.720">
    <property type="entry name" value="NAD(P)-binding Rossmann-like Domain"/>
    <property type="match status" value="1"/>
</dbReference>
<dbReference type="UniPathway" id="UPA00051">
    <property type="reaction ID" value="UER00465"/>
</dbReference>
<keyword evidence="10 13" id="KW-0486">Methionine biosynthesis</keyword>
<evidence type="ECO:0000256" key="3">
    <source>
        <dbReference type="ARBA" id="ARBA00005062"/>
    </source>
</evidence>
<dbReference type="RefSeq" id="WP_054492317.1">
    <property type="nucleotide sequence ID" value="NZ_BBZA01000051.1"/>
</dbReference>
<dbReference type="OrthoDB" id="9799110at2"/>
<dbReference type="FunFam" id="3.30.360.10:FF:000006">
    <property type="entry name" value="Bifunctional aspartokinase/homoserine dehydrogenase"/>
    <property type="match status" value="1"/>
</dbReference>
<dbReference type="InterPro" id="IPR022697">
    <property type="entry name" value="HDH_short"/>
</dbReference>
<dbReference type="SUPFAM" id="SSF51735">
    <property type="entry name" value="NAD(P)-binding Rossmann-fold domains"/>
    <property type="match status" value="1"/>
</dbReference>
<evidence type="ECO:0000256" key="2">
    <source>
        <dbReference type="ARBA" id="ARBA00005056"/>
    </source>
</evidence>
<evidence type="ECO:0000256" key="1">
    <source>
        <dbReference type="ARBA" id="ARBA00001920"/>
    </source>
</evidence>
<evidence type="ECO:0000256" key="14">
    <source>
        <dbReference type="PIRSR" id="PIRSR036497-1"/>
    </source>
</evidence>
<dbReference type="AlphaFoldDB" id="A0A0M8K5W5"/>
<evidence type="ECO:0000256" key="15">
    <source>
        <dbReference type="PIRSR" id="PIRSR036497-2"/>
    </source>
</evidence>
<evidence type="ECO:0000256" key="12">
    <source>
        <dbReference type="ARBA" id="ARBA00049031"/>
    </source>
</evidence>
<dbReference type="STRING" id="872965.SE16_11480"/>
<evidence type="ECO:0000313" key="22">
    <source>
        <dbReference type="Proteomes" id="UP000050502"/>
    </source>
</evidence>
<evidence type="ECO:0000256" key="9">
    <source>
        <dbReference type="ARBA" id="ARBA00023002"/>
    </source>
</evidence>
<evidence type="ECO:0000256" key="4">
    <source>
        <dbReference type="ARBA" id="ARBA00006753"/>
    </source>
</evidence>
<proteinExistence type="inferred from homology"/>
<evidence type="ECO:0000313" key="21">
    <source>
        <dbReference type="Proteomes" id="UP000037784"/>
    </source>
</evidence>
<evidence type="ECO:0000256" key="10">
    <source>
        <dbReference type="ARBA" id="ARBA00023167"/>
    </source>
</evidence>
<dbReference type="PANTHER" id="PTHR43070">
    <property type="match status" value="1"/>
</dbReference>
<name>A0A0M8K5W5_9CHLR</name>
<dbReference type="Proteomes" id="UP000050502">
    <property type="component" value="Unassembled WGS sequence"/>
</dbReference>
<gene>
    <name evidence="19" type="ORF">ARMA_0808</name>
    <name evidence="20" type="ORF">SE16_11480</name>
</gene>
<comment type="similarity">
    <text evidence="4 13 17">Belongs to the homoserine dehydrogenase family.</text>
</comment>
<dbReference type="EMBL" id="BBZA01000051">
    <property type="protein sequence ID" value="GAP62385.1"/>
    <property type="molecule type" value="Genomic_DNA"/>
</dbReference>
<evidence type="ECO:0000256" key="8">
    <source>
        <dbReference type="ARBA" id="ARBA00022857"/>
    </source>
</evidence>
<reference evidence="21" key="3">
    <citation type="submission" date="2015-08" db="EMBL/GenBank/DDBJ databases">
        <title>Draft Genome Sequence of a Heterotrophic Facultative Anaerobic Bacterium Ardenticatena maritima Strain 110S.</title>
        <authorList>
            <person name="Kawaichi S."/>
            <person name="Yoshida T."/>
            <person name="Sako Y."/>
            <person name="Nakamura R."/>
        </authorList>
    </citation>
    <scope>NUCLEOTIDE SEQUENCE [LARGE SCALE GENOMIC DNA]</scope>
    <source>
        <strain evidence="21">110S</strain>
    </source>
</reference>
<evidence type="ECO:0000256" key="16">
    <source>
        <dbReference type="RuleBase" id="RU000579"/>
    </source>
</evidence>
<dbReference type="PROSITE" id="PS01042">
    <property type="entry name" value="HOMOSER_DHGENASE"/>
    <property type="match status" value="1"/>
</dbReference>
<dbReference type="PATRIC" id="fig|872965.6.peg.2761"/>
<dbReference type="GO" id="GO:0009086">
    <property type="term" value="P:methionine biosynthetic process"/>
    <property type="evidence" value="ECO:0007669"/>
    <property type="project" value="UniProtKB-KW"/>
</dbReference>
<keyword evidence="7 13" id="KW-0791">Threonine biosynthesis</keyword>
<dbReference type="InterPro" id="IPR011147">
    <property type="entry name" value="Bifunc_Aspkin/hSer_DH"/>
</dbReference>
<dbReference type="PIRSF" id="PIRSF036497">
    <property type="entry name" value="HDH_short"/>
    <property type="match status" value="1"/>
</dbReference>
<evidence type="ECO:0000313" key="20">
    <source>
        <dbReference type="EMBL" id="KPL87356.1"/>
    </source>
</evidence>
<dbReference type="InterPro" id="IPR036291">
    <property type="entry name" value="NAD(P)-bd_dom_sf"/>
</dbReference>
<protein>
    <recommendedName>
        <fullName evidence="5 13">Homoserine dehydrogenase</fullName>
        <shortName evidence="13">HDH</shortName>
        <ecNumber evidence="5 13">1.1.1.3</ecNumber>
    </recommendedName>
</protein>
<dbReference type="InterPro" id="IPR019811">
    <property type="entry name" value="HDH_CS"/>
</dbReference>
<dbReference type="UniPathway" id="UPA00050">
    <property type="reaction ID" value="UER00063"/>
</dbReference>
<evidence type="ECO:0000256" key="17">
    <source>
        <dbReference type="RuleBase" id="RU004171"/>
    </source>
</evidence>